<evidence type="ECO:0000256" key="1">
    <source>
        <dbReference type="ARBA" id="ARBA00022898"/>
    </source>
</evidence>
<dbReference type="PANTHER" id="PTHR10146:SF14">
    <property type="entry name" value="PYRIDOXAL PHOSPHATE HOMEOSTASIS PROTEIN"/>
    <property type="match status" value="1"/>
</dbReference>
<evidence type="ECO:0000256" key="3">
    <source>
        <dbReference type="RuleBase" id="RU004514"/>
    </source>
</evidence>
<reference evidence="5" key="1">
    <citation type="submission" date="2020-09" db="EMBL/GenBank/DDBJ databases">
        <title>Desulfogranum mesoprofundum gen. nov., sp. nov., a novel mesophilic, sulfate-reducing chemolithoautotroph isolated from a deep-sea hydrothermal vent chimney in the Suiyo Seamount.</title>
        <authorList>
            <person name="Hashimoto Y."/>
            <person name="Nakagawa S."/>
        </authorList>
    </citation>
    <scope>NUCLEOTIDE SEQUENCE</scope>
    <source>
        <strain evidence="5">KT2</strain>
    </source>
</reference>
<dbReference type="RefSeq" id="WP_228856552.1">
    <property type="nucleotide sequence ID" value="NZ_AP024086.1"/>
</dbReference>
<comment type="function">
    <text evidence="2">Pyridoxal 5'-phosphate (PLP)-binding protein, which is involved in PLP homeostasis.</text>
</comment>
<gene>
    <name evidence="5" type="primary">yggS</name>
    <name evidence="5" type="ORF">DGMP_11220</name>
</gene>
<dbReference type="FunFam" id="3.20.20.10:FF:000018">
    <property type="entry name" value="Pyridoxal phosphate homeostasis protein"/>
    <property type="match status" value="1"/>
</dbReference>
<evidence type="ECO:0000313" key="5">
    <source>
        <dbReference type="EMBL" id="BCL60429.1"/>
    </source>
</evidence>
<dbReference type="InterPro" id="IPR001608">
    <property type="entry name" value="Ala_racemase_N"/>
</dbReference>
<proteinExistence type="inferred from homology"/>
<dbReference type="PIRSF" id="PIRSF004848">
    <property type="entry name" value="YBL036c_PLPDEIII"/>
    <property type="match status" value="1"/>
</dbReference>
<protein>
    <recommendedName>
        <fullName evidence="2">Pyridoxal phosphate homeostasis protein</fullName>
        <shortName evidence="2">PLP homeostasis protein</shortName>
    </recommendedName>
</protein>
<organism evidence="5 6">
    <name type="scientific">Desulfomarina profundi</name>
    <dbReference type="NCBI Taxonomy" id="2772557"/>
    <lineage>
        <taxon>Bacteria</taxon>
        <taxon>Pseudomonadati</taxon>
        <taxon>Thermodesulfobacteriota</taxon>
        <taxon>Desulfobulbia</taxon>
        <taxon>Desulfobulbales</taxon>
        <taxon>Desulfobulbaceae</taxon>
        <taxon>Desulfomarina</taxon>
    </lineage>
</organism>
<dbReference type="HAMAP" id="MF_02087">
    <property type="entry name" value="PLP_homeostasis"/>
    <property type="match status" value="1"/>
</dbReference>
<dbReference type="EMBL" id="AP024086">
    <property type="protein sequence ID" value="BCL60429.1"/>
    <property type="molecule type" value="Genomic_DNA"/>
</dbReference>
<dbReference type="GO" id="GO:0030170">
    <property type="term" value="F:pyridoxal phosphate binding"/>
    <property type="evidence" value="ECO:0007669"/>
    <property type="project" value="UniProtKB-UniRule"/>
</dbReference>
<dbReference type="Proteomes" id="UP000826725">
    <property type="component" value="Chromosome"/>
</dbReference>
<dbReference type="PANTHER" id="PTHR10146">
    <property type="entry name" value="PROLINE SYNTHETASE CO-TRANSCRIBED BACTERIAL HOMOLOG PROTEIN"/>
    <property type="match status" value="1"/>
</dbReference>
<comment type="similarity">
    <text evidence="2 3">Belongs to the pyridoxal phosphate-binding protein YggS/PROSC family.</text>
</comment>
<evidence type="ECO:0000259" key="4">
    <source>
        <dbReference type="Pfam" id="PF01168"/>
    </source>
</evidence>
<feature type="domain" description="Alanine racemase N-terminal" evidence="4">
    <location>
        <begin position="8"/>
        <end position="228"/>
    </location>
</feature>
<name>A0A8D5FRI7_9BACT</name>
<dbReference type="InterPro" id="IPR011078">
    <property type="entry name" value="PyrdxlP_homeostasis"/>
</dbReference>
<evidence type="ECO:0000256" key="2">
    <source>
        <dbReference type="HAMAP-Rule" id="MF_02087"/>
    </source>
</evidence>
<keyword evidence="1 2" id="KW-0663">Pyridoxal phosphate</keyword>
<accession>A0A8D5FRI7</accession>
<dbReference type="NCBIfam" id="TIGR00044">
    <property type="entry name" value="YggS family pyridoxal phosphate-dependent enzyme"/>
    <property type="match status" value="1"/>
</dbReference>
<dbReference type="CDD" id="cd00635">
    <property type="entry name" value="PLPDE_III_YBL036c_like"/>
    <property type="match status" value="1"/>
</dbReference>
<keyword evidence="6" id="KW-1185">Reference proteome</keyword>
<dbReference type="Pfam" id="PF01168">
    <property type="entry name" value="Ala_racemase_N"/>
    <property type="match status" value="1"/>
</dbReference>
<dbReference type="AlphaFoldDB" id="A0A8D5FRI7"/>
<feature type="modified residue" description="N6-(pyridoxal phosphate)lysine" evidence="2">
    <location>
        <position position="34"/>
    </location>
</feature>
<sequence>MISTNLLKIQEQIQLAARNSGRSAAEIKLVAVSKKFPHTAILSAYKAGQQLFGENYIQELQQKRKELPENIRFHFIGHLQTNKAKIAAESCSMIETVDRVKLATALNKHLEKLDKNLDILVQVNIGQDSNKSGVAPDRAAELLEDLQPLSRLRIKGLMTIPPYEASPEKTRPHFKNLRVLADKLSAIGFFAGIENIELSMGMSGDFPIAIEEGATIVRVGTAIFGNRPV</sequence>
<dbReference type="KEGG" id="dbk:DGMP_11220"/>
<evidence type="ECO:0000313" key="6">
    <source>
        <dbReference type="Proteomes" id="UP000826725"/>
    </source>
</evidence>